<feature type="region of interest" description="Disordered" evidence="3">
    <location>
        <begin position="15"/>
        <end position="76"/>
    </location>
</feature>
<accession>A0AAV6P8J0</accession>
<dbReference type="PANTHER" id="PTHR33172">
    <property type="entry name" value="OS08G0516900 PROTEIN"/>
    <property type="match status" value="1"/>
</dbReference>
<dbReference type="AlphaFoldDB" id="A0AAV6P8J0"/>
<dbReference type="PANTHER" id="PTHR33172:SF91">
    <property type="entry name" value="PROTEIN OXIDATIVE STRESS 3 LIKE 5"/>
    <property type="match status" value="1"/>
</dbReference>
<dbReference type="InterPro" id="IPR051992">
    <property type="entry name" value="OxStress_Response_Reg"/>
</dbReference>
<evidence type="ECO:0000256" key="3">
    <source>
        <dbReference type="SAM" id="MobiDB-lite"/>
    </source>
</evidence>
<evidence type="ECO:0000256" key="2">
    <source>
        <dbReference type="ARBA" id="ARBA00023242"/>
    </source>
</evidence>
<sequence length="291" mass="32407">MEVLLGSPTFSIEVPLENSSAVAETHNRDGSGFRESGSGSSIGENSSDSSSIGVPDDDSDDDEVQSKPKEGGLLGLDSLEDALVIKGGLSRHFSGKSKSFANLSEVIQVKDLEKPDNPFNKRRRILMASKWSRKASFYSWRNPKSMPLLALNEDEEQQQPAEGSDSEERNRESDEDDDQNERRRQTLGQRCYGSPHYSILHWLYAYPIPRTYLLVRLLNARPLPGREDSPRSSNLKRLTSLVVLLIRRKELHKEACAHCGDIDLAPKNSTEMSKPNNCGVDNVSYGMLLKG</sequence>
<proteinExistence type="predicted"/>
<comment type="caution">
    <text evidence="4">The sequence shown here is derived from an EMBL/GenBank/DDBJ whole genome shotgun (WGS) entry which is preliminary data.</text>
</comment>
<evidence type="ECO:0000313" key="5">
    <source>
        <dbReference type="Proteomes" id="UP000685013"/>
    </source>
</evidence>
<dbReference type="Proteomes" id="UP000685013">
    <property type="component" value="Chromosome 1"/>
</dbReference>
<dbReference type="EMBL" id="JAGKQH010000001">
    <property type="protein sequence ID" value="KAG6608207.1"/>
    <property type="molecule type" value="Genomic_DNA"/>
</dbReference>
<name>A0AAV6P8J0_9ROSI</name>
<dbReference type="GO" id="GO:0005634">
    <property type="term" value="C:nucleus"/>
    <property type="evidence" value="ECO:0007669"/>
    <property type="project" value="UniProtKB-SubCell"/>
</dbReference>
<feature type="compositionally biased region" description="Low complexity" evidence="3">
    <location>
        <begin position="33"/>
        <end position="54"/>
    </location>
</feature>
<comment type="subcellular location">
    <subcellularLocation>
        <location evidence="1">Nucleus</location>
    </subcellularLocation>
</comment>
<evidence type="ECO:0000313" key="4">
    <source>
        <dbReference type="EMBL" id="KAG6608207.1"/>
    </source>
</evidence>
<organism evidence="4 5">
    <name type="scientific">Cucurbita argyrosperma subsp. sororia</name>
    <dbReference type="NCBI Taxonomy" id="37648"/>
    <lineage>
        <taxon>Eukaryota</taxon>
        <taxon>Viridiplantae</taxon>
        <taxon>Streptophyta</taxon>
        <taxon>Embryophyta</taxon>
        <taxon>Tracheophyta</taxon>
        <taxon>Spermatophyta</taxon>
        <taxon>Magnoliopsida</taxon>
        <taxon>eudicotyledons</taxon>
        <taxon>Gunneridae</taxon>
        <taxon>Pentapetalae</taxon>
        <taxon>rosids</taxon>
        <taxon>fabids</taxon>
        <taxon>Cucurbitales</taxon>
        <taxon>Cucurbitaceae</taxon>
        <taxon>Cucurbiteae</taxon>
        <taxon>Cucurbita</taxon>
    </lineage>
</organism>
<keyword evidence="5" id="KW-1185">Reference proteome</keyword>
<evidence type="ECO:0000256" key="1">
    <source>
        <dbReference type="ARBA" id="ARBA00004123"/>
    </source>
</evidence>
<keyword evidence="2" id="KW-0539">Nucleus</keyword>
<feature type="non-terminal residue" evidence="4">
    <location>
        <position position="1"/>
    </location>
</feature>
<reference evidence="4 5" key="1">
    <citation type="journal article" date="2021" name="Hortic Res">
        <title>The domestication of Cucurbita argyrosperma as revealed by the genome of its wild relative.</title>
        <authorList>
            <person name="Barrera-Redondo J."/>
            <person name="Sanchez-de la Vega G."/>
            <person name="Aguirre-Liguori J.A."/>
            <person name="Castellanos-Morales G."/>
            <person name="Gutierrez-Guerrero Y.T."/>
            <person name="Aguirre-Dugua X."/>
            <person name="Aguirre-Planter E."/>
            <person name="Tenaillon M.I."/>
            <person name="Lira-Saade R."/>
            <person name="Eguiarte L.E."/>
        </authorList>
    </citation>
    <scope>NUCLEOTIDE SEQUENCE [LARGE SCALE GENOMIC DNA]</scope>
    <source>
        <strain evidence="4">JBR-2021</strain>
    </source>
</reference>
<protein>
    <submittedName>
        <fullName evidence="4">Pentatricopeptide repeat-containing protein</fullName>
    </submittedName>
</protein>
<dbReference type="GO" id="GO:0006950">
    <property type="term" value="P:response to stress"/>
    <property type="evidence" value="ECO:0007669"/>
    <property type="project" value="UniProtKB-ARBA"/>
</dbReference>
<feature type="region of interest" description="Disordered" evidence="3">
    <location>
        <begin position="154"/>
        <end position="188"/>
    </location>
</feature>
<gene>
    <name evidence="4" type="primary">CBSPPR1</name>
    <name evidence="4" type="ORF">SDJN03_01549</name>
</gene>